<comment type="activity regulation">
    <text evidence="13">Na(+) is not transported, but it plays an essential structural role and its presence is essential for fluoride channel function.</text>
</comment>
<dbReference type="PANTHER" id="PTHR28259">
    <property type="entry name" value="FLUORIDE EXPORT PROTEIN 1-RELATED"/>
    <property type="match status" value="1"/>
</dbReference>
<evidence type="ECO:0000256" key="2">
    <source>
        <dbReference type="ARBA" id="ARBA00022475"/>
    </source>
</evidence>
<dbReference type="EMBL" id="ACEO02000012">
    <property type="protein sequence ID" value="EFC51278.1"/>
    <property type="molecule type" value="Genomic_DNA"/>
</dbReference>
<dbReference type="GeneID" id="49970618"/>
<dbReference type="GO" id="GO:0062054">
    <property type="term" value="F:fluoride channel activity"/>
    <property type="evidence" value="ECO:0007669"/>
    <property type="project" value="UniProtKB-UniRule"/>
</dbReference>
<feature type="binding site" evidence="13">
    <location>
        <position position="69"/>
    </location>
    <ligand>
        <name>Na(+)</name>
        <dbReference type="ChEBI" id="CHEBI:29101"/>
        <note>structural</note>
    </ligand>
</feature>
<evidence type="ECO:0000256" key="7">
    <source>
        <dbReference type="ARBA" id="ARBA00023053"/>
    </source>
</evidence>
<evidence type="ECO:0000256" key="11">
    <source>
        <dbReference type="ARBA" id="ARBA00035120"/>
    </source>
</evidence>
<dbReference type="GO" id="GO:0046872">
    <property type="term" value="F:metal ion binding"/>
    <property type="evidence" value="ECO:0007669"/>
    <property type="project" value="UniProtKB-KW"/>
</dbReference>
<feature type="transmembrane region" description="Helical" evidence="13">
    <location>
        <begin position="61"/>
        <end position="84"/>
    </location>
</feature>
<dbReference type="GO" id="GO:0005886">
    <property type="term" value="C:plasma membrane"/>
    <property type="evidence" value="ECO:0007669"/>
    <property type="project" value="UniProtKB-SubCell"/>
</dbReference>
<dbReference type="Pfam" id="PF02537">
    <property type="entry name" value="CRCB"/>
    <property type="match status" value="1"/>
</dbReference>
<keyword evidence="7 13" id="KW-0915">Sodium</keyword>
<evidence type="ECO:0000256" key="1">
    <source>
        <dbReference type="ARBA" id="ARBA00004651"/>
    </source>
</evidence>
<dbReference type="Proteomes" id="UP000004621">
    <property type="component" value="Unassembled WGS sequence"/>
</dbReference>
<keyword evidence="10 13" id="KW-0407">Ion channel</keyword>
<evidence type="ECO:0000256" key="12">
    <source>
        <dbReference type="ARBA" id="ARBA00035585"/>
    </source>
</evidence>
<dbReference type="InterPro" id="IPR003691">
    <property type="entry name" value="FluC"/>
</dbReference>
<feature type="transmembrane region" description="Helical" evidence="13">
    <location>
        <begin position="32"/>
        <end position="54"/>
    </location>
</feature>
<keyword evidence="5 13" id="KW-0479">Metal-binding</keyword>
<reference evidence="14 15" key="1">
    <citation type="submission" date="2010-01" db="EMBL/GenBank/DDBJ databases">
        <authorList>
            <person name="Weinstock G."/>
            <person name="Sodergren E."/>
            <person name="Clifton S."/>
            <person name="Fulton L."/>
            <person name="Fulton B."/>
            <person name="Courtney L."/>
            <person name="Fronick C."/>
            <person name="Harrison M."/>
            <person name="Strong C."/>
            <person name="Farmer C."/>
            <person name="Delahaunty K."/>
            <person name="Markovic C."/>
            <person name="Hall O."/>
            <person name="Minx P."/>
            <person name="Tomlinson C."/>
            <person name="Mitreva M."/>
            <person name="Nelson J."/>
            <person name="Hou S."/>
            <person name="Wollam A."/>
            <person name="Pepin K.H."/>
            <person name="Johnson M."/>
            <person name="Bhonagiri V."/>
            <person name="Nash W.E."/>
            <person name="Warren W."/>
            <person name="Chinwalla A."/>
            <person name="Mardis E.R."/>
            <person name="Wilson R.K."/>
        </authorList>
    </citation>
    <scope>NUCLEOTIDE SEQUENCE [LARGE SCALE GENOMIC DNA]</scope>
    <source>
        <strain evidence="14 15">NJ9703</strain>
    </source>
</reference>
<dbReference type="HAMAP" id="MF_00454">
    <property type="entry name" value="FluC"/>
    <property type="match status" value="1"/>
</dbReference>
<evidence type="ECO:0000256" key="3">
    <source>
        <dbReference type="ARBA" id="ARBA00022519"/>
    </source>
</evidence>
<evidence type="ECO:0000256" key="9">
    <source>
        <dbReference type="ARBA" id="ARBA00023136"/>
    </source>
</evidence>
<evidence type="ECO:0000256" key="6">
    <source>
        <dbReference type="ARBA" id="ARBA00022989"/>
    </source>
</evidence>
<keyword evidence="2 13" id="KW-1003">Cell membrane</keyword>
<evidence type="ECO:0000256" key="5">
    <source>
        <dbReference type="ARBA" id="ARBA00022723"/>
    </source>
</evidence>
<dbReference type="RefSeq" id="WP_003679592.1">
    <property type="nucleotide sequence ID" value="NZ_ACEO02000012.1"/>
</dbReference>
<evidence type="ECO:0000256" key="13">
    <source>
        <dbReference type="HAMAP-Rule" id="MF_00454"/>
    </source>
</evidence>
<evidence type="ECO:0000313" key="15">
    <source>
        <dbReference type="Proteomes" id="UP000004621"/>
    </source>
</evidence>
<keyword evidence="3" id="KW-0997">Cell inner membrane</keyword>
<comment type="function">
    <text evidence="13">Fluoride-specific ion channel. Important for reducing fluoride concentration in the cell, thus reducing its toxicity.</text>
</comment>
<keyword evidence="6 13" id="KW-1133">Transmembrane helix</keyword>
<evidence type="ECO:0000256" key="8">
    <source>
        <dbReference type="ARBA" id="ARBA00023065"/>
    </source>
</evidence>
<evidence type="ECO:0000256" key="4">
    <source>
        <dbReference type="ARBA" id="ARBA00022692"/>
    </source>
</evidence>
<comment type="catalytic activity">
    <reaction evidence="12">
        <text>fluoride(in) = fluoride(out)</text>
        <dbReference type="Rhea" id="RHEA:76159"/>
        <dbReference type="ChEBI" id="CHEBI:17051"/>
    </reaction>
    <physiologicalReaction direction="left-to-right" evidence="12">
        <dbReference type="Rhea" id="RHEA:76160"/>
    </physiologicalReaction>
</comment>
<comment type="similarity">
    <text evidence="11 13">Belongs to the fluoride channel Fluc/FEX (TC 1.A.43) family.</text>
</comment>
<dbReference type="AlphaFoldDB" id="A0A9W5MYI9"/>
<keyword evidence="4 13" id="KW-0812">Transmembrane</keyword>
<dbReference type="GO" id="GO:0140114">
    <property type="term" value="P:cellular detoxification of fluoride"/>
    <property type="evidence" value="ECO:0007669"/>
    <property type="project" value="UniProtKB-UniRule"/>
</dbReference>
<name>A0A9W5MYI9_NEISU</name>
<feature type="transmembrane region" description="Helical" evidence="13">
    <location>
        <begin position="5"/>
        <end position="26"/>
    </location>
</feature>
<dbReference type="PANTHER" id="PTHR28259:SF1">
    <property type="entry name" value="FLUORIDE EXPORT PROTEIN 1-RELATED"/>
    <property type="match status" value="1"/>
</dbReference>
<keyword evidence="13" id="KW-0813">Transport</keyword>
<accession>A0A9W5MYI9</accession>
<gene>
    <name evidence="13" type="primary">fluC</name>
    <name evidence="13" type="synonym">crcB</name>
    <name evidence="14" type="ORF">NEISUBOT_05247</name>
</gene>
<proteinExistence type="inferred from homology"/>
<protein>
    <recommendedName>
        <fullName evidence="13">Fluoride-specific ion channel FluC</fullName>
    </recommendedName>
</protein>
<evidence type="ECO:0000313" key="14">
    <source>
        <dbReference type="EMBL" id="EFC51278.1"/>
    </source>
</evidence>
<organism evidence="14 15">
    <name type="scientific">Neisseria subflava NJ9703</name>
    <dbReference type="NCBI Taxonomy" id="546268"/>
    <lineage>
        <taxon>Bacteria</taxon>
        <taxon>Pseudomonadati</taxon>
        <taxon>Pseudomonadota</taxon>
        <taxon>Betaproteobacteria</taxon>
        <taxon>Neisseriales</taxon>
        <taxon>Neisseriaceae</taxon>
        <taxon>Neisseria</taxon>
    </lineage>
</organism>
<sequence length="119" mass="12810">MFAYIFPIVCGAAVGAVLRWLFGLVLVSSAPFSIGTLAANWLGALLIGVLAELLTDPQWRLLWITGFLGSLTTFSGFSVEMVGLMQAQRWGMALMATCLHVFGSFGLTALGIKLAQIWK</sequence>
<evidence type="ECO:0000256" key="10">
    <source>
        <dbReference type="ARBA" id="ARBA00023303"/>
    </source>
</evidence>
<feature type="binding site" evidence="13">
    <location>
        <position position="72"/>
    </location>
    <ligand>
        <name>Na(+)</name>
        <dbReference type="ChEBI" id="CHEBI:29101"/>
        <note>structural</note>
    </ligand>
</feature>
<feature type="transmembrane region" description="Helical" evidence="13">
    <location>
        <begin position="90"/>
        <end position="112"/>
    </location>
</feature>
<keyword evidence="8 13" id="KW-0406">Ion transport</keyword>
<comment type="subcellular location">
    <subcellularLocation>
        <location evidence="1 13">Cell membrane</location>
        <topology evidence="1 13">Multi-pass membrane protein</topology>
    </subcellularLocation>
</comment>
<comment type="caution">
    <text evidence="14">The sequence shown here is derived from an EMBL/GenBank/DDBJ whole genome shotgun (WGS) entry which is preliminary data.</text>
</comment>
<keyword evidence="9 13" id="KW-0472">Membrane</keyword>